<dbReference type="Proteomes" id="UP000823388">
    <property type="component" value="Chromosome 5K"/>
</dbReference>
<sequence>MRGQMCTCTSGFRSGITRALEQLPTSQALFASSSASSSYLHAAGLCIYRSADGGNAYWTSFVSSENGWLLIYSTVCCRASDWIWPSTQ</sequence>
<gene>
    <name evidence="1" type="ORF">PVAP13_5KG205721</name>
</gene>
<evidence type="ECO:0000313" key="2">
    <source>
        <dbReference type="Proteomes" id="UP000823388"/>
    </source>
</evidence>
<protein>
    <submittedName>
        <fullName evidence="1">Uncharacterized protein</fullName>
    </submittedName>
</protein>
<dbReference type="AlphaFoldDB" id="A0A8T0SLD1"/>
<name>A0A8T0SLD1_PANVG</name>
<keyword evidence="2" id="KW-1185">Reference proteome</keyword>
<proteinExistence type="predicted"/>
<accession>A0A8T0SLD1</accession>
<dbReference type="EMBL" id="CM029045">
    <property type="protein sequence ID" value="KAG2597079.1"/>
    <property type="molecule type" value="Genomic_DNA"/>
</dbReference>
<organism evidence="1 2">
    <name type="scientific">Panicum virgatum</name>
    <name type="common">Blackwell switchgrass</name>
    <dbReference type="NCBI Taxonomy" id="38727"/>
    <lineage>
        <taxon>Eukaryota</taxon>
        <taxon>Viridiplantae</taxon>
        <taxon>Streptophyta</taxon>
        <taxon>Embryophyta</taxon>
        <taxon>Tracheophyta</taxon>
        <taxon>Spermatophyta</taxon>
        <taxon>Magnoliopsida</taxon>
        <taxon>Liliopsida</taxon>
        <taxon>Poales</taxon>
        <taxon>Poaceae</taxon>
        <taxon>PACMAD clade</taxon>
        <taxon>Panicoideae</taxon>
        <taxon>Panicodae</taxon>
        <taxon>Paniceae</taxon>
        <taxon>Panicinae</taxon>
        <taxon>Panicum</taxon>
        <taxon>Panicum sect. Hiantes</taxon>
    </lineage>
</organism>
<comment type="caution">
    <text evidence="1">The sequence shown here is derived from an EMBL/GenBank/DDBJ whole genome shotgun (WGS) entry which is preliminary data.</text>
</comment>
<reference evidence="1" key="1">
    <citation type="submission" date="2020-05" db="EMBL/GenBank/DDBJ databases">
        <title>WGS assembly of Panicum virgatum.</title>
        <authorList>
            <person name="Lovell J.T."/>
            <person name="Jenkins J."/>
            <person name="Shu S."/>
            <person name="Juenger T.E."/>
            <person name="Schmutz J."/>
        </authorList>
    </citation>
    <scope>NUCLEOTIDE SEQUENCE</scope>
    <source>
        <strain evidence="1">AP13</strain>
    </source>
</reference>
<evidence type="ECO:0000313" key="1">
    <source>
        <dbReference type="EMBL" id="KAG2597079.1"/>
    </source>
</evidence>